<dbReference type="Proteomes" id="UP001165460">
    <property type="component" value="Unassembled WGS sequence"/>
</dbReference>
<evidence type="ECO:0000256" key="4">
    <source>
        <dbReference type="ARBA" id="ARBA00022692"/>
    </source>
</evidence>
<dbReference type="SUPFAM" id="SSF56935">
    <property type="entry name" value="Porins"/>
    <property type="match status" value="1"/>
</dbReference>
<dbReference type="InterPro" id="IPR023996">
    <property type="entry name" value="TonB-dep_OMP_SusC/RagA"/>
</dbReference>
<name>A0ABS9ZSS6_9SPHI</name>
<keyword evidence="4 8" id="KW-0812">Transmembrane</keyword>
<evidence type="ECO:0000259" key="12">
    <source>
        <dbReference type="Pfam" id="PF07715"/>
    </source>
</evidence>
<dbReference type="InterPro" id="IPR012910">
    <property type="entry name" value="Plug_dom"/>
</dbReference>
<dbReference type="Pfam" id="PF07715">
    <property type="entry name" value="Plug"/>
    <property type="match status" value="1"/>
</dbReference>
<dbReference type="PROSITE" id="PS52016">
    <property type="entry name" value="TONB_DEPENDENT_REC_3"/>
    <property type="match status" value="1"/>
</dbReference>
<comment type="subcellular location">
    <subcellularLocation>
        <location evidence="1 8">Cell outer membrane</location>
        <topology evidence="1 8">Multi-pass membrane protein</topology>
    </subcellularLocation>
</comment>
<evidence type="ECO:0000313" key="14">
    <source>
        <dbReference type="Proteomes" id="UP001165460"/>
    </source>
</evidence>
<feature type="signal peptide" evidence="10">
    <location>
        <begin position="1"/>
        <end position="20"/>
    </location>
</feature>
<dbReference type="InterPro" id="IPR036942">
    <property type="entry name" value="Beta-barrel_TonB_sf"/>
</dbReference>
<proteinExistence type="inferred from homology"/>
<dbReference type="InterPro" id="IPR039426">
    <property type="entry name" value="TonB-dep_rcpt-like"/>
</dbReference>
<dbReference type="Gene3D" id="2.60.40.1120">
    <property type="entry name" value="Carboxypeptidase-like, regulatory domain"/>
    <property type="match status" value="1"/>
</dbReference>
<accession>A0ABS9ZSS6</accession>
<dbReference type="NCBIfam" id="TIGR04057">
    <property type="entry name" value="SusC_RagA_signa"/>
    <property type="match status" value="1"/>
</dbReference>
<protein>
    <submittedName>
        <fullName evidence="13">TonB-dependent receptor</fullName>
    </submittedName>
</protein>
<evidence type="ECO:0000256" key="10">
    <source>
        <dbReference type="SAM" id="SignalP"/>
    </source>
</evidence>
<feature type="domain" description="TonB-dependent receptor plug" evidence="12">
    <location>
        <begin position="117"/>
        <end position="233"/>
    </location>
</feature>
<organism evidence="13 14">
    <name type="scientific">Pedobacter montanisoli</name>
    <dbReference type="NCBI Taxonomy" id="2923277"/>
    <lineage>
        <taxon>Bacteria</taxon>
        <taxon>Pseudomonadati</taxon>
        <taxon>Bacteroidota</taxon>
        <taxon>Sphingobacteriia</taxon>
        <taxon>Sphingobacteriales</taxon>
        <taxon>Sphingobacteriaceae</taxon>
        <taxon>Pedobacter</taxon>
    </lineage>
</organism>
<evidence type="ECO:0000256" key="2">
    <source>
        <dbReference type="ARBA" id="ARBA00022448"/>
    </source>
</evidence>
<evidence type="ECO:0000259" key="11">
    <source>
        <dbReference type="Pfam" id="PF00593"/>
    </source>
</evidence>
<evidence type="ECO:0000256" key="8">
    <source>
        <dbReference type="PROSITE-ProRule" id="PRU01360"/>
    </source>
</evidence>
<evidence type="ECO:0000256" key="1">
    <source>
        <dbReference type="ARBA" id="ARBA00004571"/>
    </source>
</evidence>
<dbReference type="SUPFAM" id="SSF49464">
    <property type="entry name" value="Carboxypeptidase regulatory domain-like"/>
    <property type="match status" value="1"/>
</dbReference>
<gene>
    <name evidence="13" type="ORF">MMF97_02925</name>
</gene>
<dbReference type="Gene3D" id="2.170.130.10">
    <property type="entry name" value="TonB-dependent receptor, plug domain"/>
    <property type="match status" value="1"/>
</dbReference>
<dbReference type="InterPro" id="IPR023997">
    <property type="entry name" value="TonB-dep_OMP_SusC/RagA_CS"/>
</dbReference>
<dbReference type="InterPro" id="IPR037066">
    <property type="entry name" value="Plug_dom_sf"/>
</dbReference>
<keyword evidence="14" id="KW-1185">Reference proteome</keyword>
<keyword evidence="6 8" id="KW-0472">Membrane</keyword>
<evidence type="ECO:0000256" key="6">
    <source>
        <dbReference type="ARBA" id="ARBA00023136"/>
    </source>
</evidence>
<keyword evidence="13" id="KW-0675">Receptor</keyword>
<keyword evidence="7 8" id="KW-0998">Cell outer membrane</keyword>
<evidence type="ECO:0000313" key="13">
    <source>
        <dbReference type="EMBL" id="MCJ0741650.1"/>
    </source>
</evidence>
<dbReference type="InterPro" id="IPR000531">
    <property type="entry name" value="Beta-barrel_TonB"/>
</dbReference>
<dbReference type="NCBIfam" id="TIGR04056">
    <property type="entry name" value="OMP_RagA_SusC"/>
    <property type="match status" value="1"/>
</dbReference>
<sequence length="1055" mass="114005">MKKLLQSLFILLLVTSTVMAQNRTITGTVTSKEDGLPIPGVSVKAKGTNVGVSTDPNGKFSLSIPRSATTLEITSIGYDPQTVEINSRTVINISLTSNSKLLSEVVVTGYGVQKRGDVTGSTVSLKGADIAQRPTQSFEQSLGGRATGVQITVPSGVLNAPPVFRIRGTNSISLSSQPLIVVDGVVAQTGDYSSTNAGGNALASINPNDIETIDIAKDAAATAIYGSRAANGVVFITTKKGKTGKPSVSYNYWSGWSSPNRLPKTLDAYQYTDYKNVAVANALAIRAGSVSPANTKFNLSYDANGNVINTDWNDYIYRTGTSQNHTVSITGGTENTKYYLGAGYTDQQGIIKKNDFKRTNVLLNVDSKINDYLSVGGKLSYSDERNLAATSSGSLSGEAYSSAGLGRLALVNAPNVAPYNNDGSYNITPTYLGGMNNVLASNQAGFFNPEYIINNNRSNTFISHIQSNAFVQVSPFKWLNLKTTYGIDNILVDNDLFWAPLHGDGLSYGGYATATYGKYKNWTWTNTAQASQTFGGKHNFDLLIGNEQQSRTSLGFGINRQTLSDPAYVVEQAGYTTNNSTGQLLGENYLLSYFGRLNYDYDKRYFLSANIRQDEYSALGVKKGTFYGISAGWEVTKEHFWASSKLSNIFSSFKIRGSYGKVGNVSGIGDFAIYSTFGSGLYGGTSTLQFSSAGNNQLTWETSKKTDIGVNFGVFKDKLNVEFAYYKNNIDGLIISVPEAPSAGLPTNILKNVGSMYNKGFELTLNATPIQKADFTWSSSFNITFNKNEVTALAPGLTQITYLTGSGTTGESPNRTAPGYSIGYLYVVNTGGTDPATGRRIFYDATGRAVTYQHIVPTGQSQWTYLNNGTAAPAITQGTDAVMYKPTQPKSYGGFDNTFRYKGFDLNVLLTYQFGGYVHYGTNAGLHDQRFWNNAVDVLNYWRSPGDVTEFVRPIYGDNVSYGNTIPLSWNVFSSDYIKLRTISLGYSLPKNFINKAKLSNARLYLSANNLAMITSYPGPDPEVSSNGTASAGQGSDRNTVVNAKTLTLGVNLTF</sequence>
<dbReference type="RefSeq" id="WP_243358991.1">
    <property type="nucleotide sequence ID" value="NZ_JALGBH010000001.1"/>
</dbReference>
<dbReference type="Pfam" id="PF13715">
    <property type="entry name" value="CarbopepD_reg_2"/>
    <property type="match status" value="1"/>
</dbReference>
<dbReference type="Pfam" id="PF00593">
    <property type="entry name" value="TonB_dep_Rec_b-barrel"/>
    <property type="match status" value="1"/>
</dbReference>
<evidence type="ECO:0000256" key="5">
    <source>
        <dbReference type="ARBA" id="ARBA00023077"/>
    </source>
</evidence>
<feature type="domain" description="TonB-dependent receptor-like beta-barrel" evidence="11">
    <location>
        <begin position="416"/>
        <end position="915"/>
    </location>
</feature>
<comment type="caution">
    <text evidence="13">The sequence shown here is derived from an EMBL/GenBank/DDBJ whole genome shotgun (WGS) entry which is preliminary data.</text>
</comment>
<reference evidence="13" key="1">
    <citation type="submission" date="2022-03" db="EMBL/GenBank/DDBJ databases">
        <authorList>
            <person name="Woo C.Y."/>
        </authorList>
    </citation>
    <scope>NUCLEOTIDE SEQUENCE</scope>
    <source>
        <strain evidence="13">CYS-01</strain>
    </source>
</reference>
<evidence type="ECO:0000256" key="9">
    <source>
        <dbReference type="RuleBase" id="RU003357"/>
    </source>
</evidence>
<comment type="similarity">
    <text evidence="8 9">Belongs to the TonB-dependent receptor family.</text>
</comment>
<dbReference type="Gene3D" id="2.40.170.20">
    <property type="entry name" value="TonB-dependent receptor, beta-barrel domain"/>
    <property type="match status" value="1"/>
</dbReference>
<dbReference type="InterPro" id="IPR008969">
    <property type="entry name" value="CarboxyPept-like_regulatory"/>
</dbReference>
<keyword evidence="5 9" id="KW-0798">TonB box</keyword>
<keyword evidence="2 8" id="KW-0813">Transport</keyword>
<evidence type="ECO:0000256" key="3">
    <source>
        <dbReference type="ARBA" id="ARBA00022452"/>
    </source>
</evidence>
<keyword evidence="10" id="KW-0732">Signal</keyword>
<keyword evidence="3 8" id="KW-1134">Transmembrane beta strand</keyword>
<dbReference type="EMBL" id="JALGBH010000001">
    <property type="protein sequence ID" value="MCJ0741650.1"/>
    <property type="molecule type" value="Genomic_DNA"/>
</dbReference>
<feature type="chain" id="PRO_5047292804" evidence="10">
    <location>
        <begin position="21"/>
        <end position="1055"/>
    </location>
</feature>
<evidence type="ECO:0000256" key="7">
    <source>
        <dbReference type="ARBA" id="ARBA00023237"/>
    </source>
</evidence>